<proteinExistence type="predicted"/>
<evidence type="ECO:0000259" key="4">
    <source>
        <dbReference type="PROSITE" id="PS51755"/>
    </source>
</evidence>
<dbReference type="InterPro" id="IPR001867">
    <property type="entry name" value="OmpR/PhoB-type_DNA-bd"/>
</dbReference>
<dbReference type="KEGG" id="cem:LH23_11125"/>
<dbReference type="InterPro" id="IPR016032">
    <property type="entry name" value="Sig_transdc_resp-reg_C-effctor"/>
</dbReference>
<dbReference type="SUPFAM" id="SSF46894">
    <property type="entry name" value="C-terminal effector domain of the bipartite response regulators"/>
    <property type="match status" value="1"/>
</dbReference>
<dbReference type="GO" id="GO:0006355">
    <property type="term" value="P:regulation of DNA-templated transcription"/>
    <property type="evidence" value="ECO:0007669"/>
    <property type="project" value="InterPro"/>
</dbReference>
<dbReference type="RefSeq" id="WP_039291064.1">
    <property type="nucleotide sequence ID" value="NZ_CP009458.1"/>
</dbReference>
<feature type="domain" description="OmpR/PhoB-type" evidence="4">
    <location>
        <begin position="3"/>
        <end position="103"/>
    </location>
</feature>
<feature type="transmembrane region" description="Helical" evidence="3">
    <location>
        <begin position="176"/>
        <end position="196"/>
    </location>
</feature>
<evidence type="ECO:0000256" key="2">
    <source>
        <dbReference type="PROSITE-ProRule" id="PRU01091"/>
    </source>
</evidence>
<dbReference type="Gene3D" id="1.10.10.10">
    <property type="entry name" value="Winged helix-like DNA-binding domain superfamily/Winged helix DNA-binding domain"/>
    <property type="match status" value="1"/>
</dbReference>
<keyword evidence="3" id="KW-1133">Transmembrane helix</keyword>
<dbReference type="GO" id="GO:0003677">
    <property type="term" value="F:DNA binding"/>
    <property type="evidence" value="ECO:0007669"/>
    <property type="project" value="UniProtKB-UniRule"/>
</dbReference>
<evidence type="ECO:0000256" key="3">
    <source>
        <dbReference type="SAM" id="Phobius"/>
    </source>
</evidence>
<reference evidence="5 6" key="1">
    <citation type="submission" date="2014-09" db="EMBL/GenBank/DDBJ databases">
        <authorList>
            <person name="Chan K.-G."/>
        </authorList>
    </citation>
    <scope>NUCLEOTIDE SEQUENCE [LARGE SCALE GENOMIC DNA]</scope>
    <source>
        <strain evidence="5 6">M006</strain>
    </source>
</reference>
<name>A0AAN0S433_9ENTR</name>
<feature type="DNA-binding region" description="OmpR/PhoB-type" evidence="2">
    <location>
        <begin position="3"/>
        <end position="103"/>
    </location>
</feature>
<sequence length="317" mass="36662">MNKRYCAVNNWLIDVSSGSILHLTNGERRRLGEYQLKLLDTLTQHAGKILTREELTTLVWENRVIGNNSLPNAIHALRTALEDDGKQQRIIKTIPRKGYLLEADYCSMIEKEEEEVLDKSDDALLSEAVLFDAPQPQEADEIADPFFSPKQTSGVAETGKLAPTVTRVRRWQRFPAVALLVVVALVITTSIAWRYFENAHHRLQYKEQESNVYSNIRLYEIYPPDNLNRNQDQFYNKLKGTLYQMNQLLKGQSVVMNVYYQSIDQTLNYTFSLKSSCDRKQLAMSIYHWRIDINQLNNLILRETRRKIGEMEGCNVG</sequence>
<dbReference type="CDD" id="cd00383">
    <property type="entry name" value="trans_reg_C"/>
    <property type="match status" value="1"/>
</dbReference>
<keyword evidence="3" id="KW-0812">Transmembrane</keyword>
<evidence type="ECO:0000313" key="5">
    <source>
        <dbReference type="EMBL" id="AIR61193.1"/>
    </source>
</evidence>
<evidence type="ECO:0000256" key="1">
    <source>
        <dbReference type="ARBA" id="ARBA00023125"/>
    </source>
</evidence>
<dbReference type="PROSITE" id="PS51755">
    <property type="entry name" value="OMPR_PHOB"/>
    <property type="match status" value="1"/>
</dbReference>
<gene>
    <name evidence="5" type="ORF">LH23_11125</name>
</gene>
<accession>A0AAN0S433</accession>
<protein>
    <submittedName>
        <fullName evidence="5">Transcriptional regulator</fullName>
    </submittedName>
</protein>
<evidence type="ECO:0000313" key="6">
    <source>
        <dbReference type="Proteomes" id="UP000029516"/>
    </source>
</evidence>
<dbReference type="EMBL" id="CP009458">
    <property type="protein sequence ID" value="AIR61193.1"/>
    <property type="molecule type" value="Genomic_DNA"/>
</dbReference>
<dbReference type="Pfam" id="PF00486">
    <property type="entry name" value="Trans_reg_C"/>
    <property type="match status" value="1"/>
</dbReference>
<dbReference type="AlphaFoldDB" id="A0AAN0S433"/>
<dbReference type="Proteomes" id="UP000029516">
    <property type="component" value="Chromosome"/>
</dbReference>
<dbReference type="SMART" id="SM00862">
    <property type="entry name" value="Trans_reg_C"/>
    <property type="match status" value="1"/>
</dbReference>
<keyword evidence="1 2" id="KW-0238">DNA-binding</keyword>
<dbReference type="GO" id="GO:0000160">
    <property type="term" value="P:phosphorelay signal transduction system"/>
    <property type="evidence" value="ECO:0007669"/>
    <property type="project" value="InterPro"/>
</dbReference>
<dbReference type="InterPro" id="IPR036388">
    <property type="entry name" value="WH-like_DNA-bd_sf"/>
</dbReference>
<organism evidence="5 6">
    <name type="scientific">Cedecea neteri</name>
    <dbReference type="NCBI Taxonomy" id="158822"/>
    <lineage>
        <taxon>Bacteria</taxon>
        <taxon>Pseudomonadati</taxon>
        <taxon>Pseudomonadota</taxon>
        <taxon>Gammaproteobacteria</taxon>
        <taxon>Enterobacterales</taxon>
        <taxon>Enterobacteriaceae</taxon>
        <taxon>Cedecea</taxon>
    </lineage>
</organism>
<keyword evidence="3" id="KW-0472">Membrane</keyword>